<comment type="cofactor">
    <cofactor evidence="1 4 5">
        <name>pyridoxal 5'-phosphate</name>
        <dbReference type="ChEBI" id="CHEBI:597326"/>
    </cofactor>
</comment>
<dbReference type="SUPFAM" id="SSF50621">
    <property type="entry name" value="Alanine racemase C-terminal domain-like"/>
    <property type="match status" value="1"/>
</dbReference>
<dbReference type="GO" id="GO:0008784">
    <property type="term" value="F:alanine racemase activity"/>
    <property type="evidence" value="ECO:0007669"/>
    <property type="project" value="UniProtKB-UniRule"/>
</dbReference>
<keyword evidence="2 4" id="KW-0663">Pyridoxal phosphate</keyword>
<dbReference type="PANTHER" id="PTHR30511">
    <property type="entry name" value="ALANINE RACEMASE"/>
    <property type="match status" value="1"/>
</dbReference>
<dbReference type="InterPro" id="IPR029066">
    <property type="entry name" value="PLP-binding_barrel"/>
</dbReference>
<dbReference type="Gene3D" id="2.40.37.10">
    <property type="entry name" value="Lyase, Ornithine Decarboxylase, Chain A, domain 1"/>
    <property type="match status" value="1"/>
</dbReference>
<comment type="similarity">
    <text evidence="4">Belongs to the alanine racemase family.</text>
</comment>
<feature type="binding site" evidence="4 6">
    <location>
        <position position="171"/>
    </location>
    <ligand>
        <name>substrate</name>
    </ligand>
</feature>
<dbReference type="InterPro" id="IPR000821">
    <property type="entry name" value="Ala_racemase"/>
</dbReference>
<reference evidence="9 10" key="1">
    <citation type="journal article" date="2014" name="Int. J. Syst. Evol. Microbiol.">
        <title>Complete genome sequence of Corynebacterium casei LMG S-19264T (=DSM 44701T), isolated from a smear-ripened cheese.</title>
        <authorList>
            <consortium name="US DOE Joint Genome Institute (JGI-PGF)"/>
            <person name="Walter F."/>
            <person name="Albersmeier A."/>
            <person name="Kalinowski J."/>
            <person name="Ruckert C."/>
        </authorList>
    </citation>
    <scope>NUCLEOTIDE SEQUENCE [LARGE SCALE GENOMIC DNA]</scope>
    <source>
        <strain evidence="9 10">CGMCC 1.12976</strain>
    </source>
</reference>
<proteinExistence type="inferred from homology"/>
<dbReference type="PANTHER" id="PTHR30511:SF0">
    <property type="entry name" value="ALANINE RACEMASE, CATABOLIC-RELATED"/>
    <property type="match status" value="1"/>
</dbReference>
<dbReference type="EMBL" id="BMGP01000002">
    <property type="protein sequence ID" value="GGF20111.1"/>
    <property type="molecule type" value="Genomic_DNA"/>
</dbReference>
<keyword evidence="10" id="KW-1185">Reference proteome</keyword>
<dbReference type="NCBIfam" id="TIGR00492">
    <property type="entry name" value="alr"/>
    <property type="match status" value="1"/>
</dbReference>
<dbReference type="Gene3D" id="3.20.20.10">
    <property type="entry name" value="Alanine racemase"/>
    <property type="match status" value="1"/>
</dbReference>
<evidence type="ECO:0000313" key="10">
    <source>
        <dbReference type="Proteomes" id="UP000598775"/>
    </source>
</evidence>
<evidence type="ECO:0000256" key="4">
    <source>
        <dbReference type="HAMAP-Rule" id="MF_01201"/>
    </source>
</evidence>
<evidence type="ECO:0000256" key="5">
    <source>
        <dbReference type="PIRSR" id="PIRSR600821-50"/>
    </source>
</evidence>
<dbReference type="PRINTS" id="PR00992">
    <property type="entry name" value="ALARACEMASE"/>
</dbReference>
<comment type="function">
    <text evidence="4">Catalyzes the interconversion of L-alanine and D-alanine. May also act on other amino acids.</text>
</comment>
<dbReference type="Pfam" id="PF01168">
    <property type="entry name" value="Ala_racemase_N"/>
    <property type="match status" value="1"/>
</dbReference>
<dbReference type="HAMAP" id="MF_01201">
    <property type="entry name" value="Ala_racemase"/>
    <property type="match status" value="1"/>
</dbReference>
<accession>A0A917EW10</accession>
<protein>
    <recommendedName>
        <fullName evidence="4">Alanine racemase</fullName>
        <ecNumber evidence="4">5.1.1.1</ecNumber>
    </recommendedName>
</protein>
<dbReference type="GO" id="GO:0030632">
    <property type="term" value="P:D-alanine biosynthetic process"/>
    <property type="evidence" value="ECO:0007669"/>
    <property type="project" value="UniProtKB-UniRule"/>
</dbReference>
<dbReference type="InterPro" id="IPR001608">
    <property type="entry name" value="Ala_racemase_N"/>
</dbReference>
<dbReference type="CDD" id="cd00430">
    <property type="entry name" value="PLPDE_III_AR"/>
    <property type="match status" value="1"/>
</dbReference>
<feature type="active site" description="Proton acceptor; specific for L-alanine" evidence="4">
    <location>
        <position position="301"/>
    </location>
</feature>
<sequence>MSEHPLRLATIDLAAVRHNVLAVKAVVGDADVMAVVKAGGYGHGAAEIARAAVTAGATWLGVADVDEGVALREAGLTEPILAWLHGPEAYFDVAIRYGIDVGVSSVAQLDAVAGAARRVAGDAVIDGAEALAGRPSGSEPAETPAVGRQTRDDHAATPARVQIKVDTGLGRNGAVEADWVAVFARAAELEAGGVLSVVGIFSHLSNASDDDDLEQLARFESAVEQARGAGLNPAIIHLAATAAALRLAETRLSLVRLGIGLYGLSPFDGVTSAELGLRPAMTLEGRVIAVKRVPPESGVSYGYTYRTTTESTLALVGLGYADGIPRLGSNRAPVWINGNTYTVTGRIAMDQFVVDMHDDAVEVGDRVVLFGDPAEGYPAVEEWAEAAETINYEIVTRIGPRFERRYLA</sequence>
<evidence type="ECO:0000256" key="7">
    <source>
        <dbReference type="SAM" id="MobiDB-lite"/>
    </source>
</evidence>
<dbReference type="Pfam" id="PF00842">
    <property type="entry name" value="Ala_racemase_C"/>
    <property type="match status" value="1"/>
</dbReference>
<evidence type="ECO:0000256" key="1">
    <source>
        <dbReference type="ARBA" id="ARBA00001933"/>
    </source>
</evidence>
<dbReference type="EC" id="5.1.1.1" evidence="4"/>
<evidence type="ECO:0000256" key="3">
    <source>
        <dbReference type="ARBA" id="ARBA00023235"/>
    </source>
</evidence>
<dbReference type="InterPro" id="IPR009006">
    <property type="entry name" value="Ala_racemase/Decarboxylase_C"/>
</dbReference>
<dbReference type="AlphaFoldDB" id="A0A917EW10"/>
<feature type="region of interest" description="Disordered" evidence="7">
    <location>
        <begin position="130"/>
        <end position="158"/>
    </location>
</feature>
<feature type="binding site" evidence="4 6">
    <location>
        <position position="349"/>
    </location>
    <ligand>
        <name>substrate</name>
    </ligand>
</feature>
<comment type="caution">
    <text evidence="9">The sequence shown here is derived from an EMBL/GenBank/DDBJ whole genome shotgun (WGS) entry which is preliminary data.</text>
</comment>
<feature type="active site" description="Proton acceptor; specific for D-alanine" evidence="4">
    <location>
        <position position="37"/>
    </location>
</feature>
<feature type="domain" description="Alanine racemase C-terminal" evidence="8">
    <location>
        <begin position="280"/>
        <end position="407"/>
    </location>
</feature>
<evidence type="ECO:0000256" key="2">
    <source>
        <dbReference type="ARBA" id="ARBA00022898"/>
    </source>
</evidence>
<evidence type="ECO:0000259" key="8">
    <source>
        <dbReference type="SMART" id="SM01005"/>
    </source>
</evidence>
<dbReference type="RefSeq" id="WP_188675295.1">
    <property type="nucleotide sequence ID" value="NZ_BMGP01000002.1"/>
</dbReference>
<dbReference type="SMART" id="SM01005">
    <property type="entry name" value="Ala_racemase_C"/>
    <property type="match status" value="1"/>
</dbReference>
<dbReference type="GO" id="GO:0005829">
    <property type="term" value="C:cytosol"/>
    <property type="evidence" value="ECO:0007669"/>
    <property type="project" value="TreeGrafter"/>
</dbReference>
<dbReference type="GO" id="GO:0009252">
    <property type="term" value="P:peptidoglycan biosynthetic process"/>
    <property type="evidence" value="ECO:0007669"/>
    <property type="project" value="TreeGrafter"/>
</dbReference>
<dbReference type="GO" id="GO:0030170">
    <property type="term" value="F:pyridoxal phosphate binding"/>
    <property type="evidence" value="ECO:0007669"/>
    <property type="project" value="UniProtKB-UniRule"/>
</dbReference>
<feature type="modified residue" description="N6-(pyridoxal phosphate)lysine" evidence="4 5">
    <location>
        <position position="37"/>
    </location>
</feature>
<comment type="catalytic activity">
    <reaction evidence="4">
        <text>L-alanine = D-alanine</text>
        <dbReference type="Rhea" id="RHEA:20249"/>
        <dbReference type="ChEBI" id="CHEBI:57416"/>
        <dbReference type="ChEBI" id="CHEBI:57972"/>
        <dbReference type="EC" id="5.1.1.1"/>
    </reaction>
</comment>
<comment type="pathway">
    <text evidence="4">Amino-acid biosynthesis; D-alanine biosynthesis; D-alanine from L-alanine: step 1/1.</text>
</comment>
<evidence type="ECO:0000313" key="9">
    <source>
        <dbReference type="EMBL" id="GGF20111.1"/>
    </source>
</evidence>
<dbReference type="SUPFAM" id="SSF51419">
    <property type="entry name" value="PLP-binding barrel"/>
    <property type="match status" value="2"/>
</dbReference>
<name>A0A917EW10_9MICO</name>
<dbReference type="InterPro" id="IPR011079">
    <property type="entry name" value="Ala_racemase_C"/>
</dbReference>
<gene>
    <name evidence="9" type="primary">alr</name>
    <name evidence="9" type="ORF">GCM10011399_12150</name>
</gene>
<evidence type="ECO:0000256" key="6">
    <source>
        <dbReference type="PIRSR" id="PIRSR600821-52"/>
    </source>
</evidence>
<keyword evidence="3 4" id="KW-0413">Isomerase</keyword>
<organism evidence="9 10">
    <name type="scientific">Subtercola lobariae</name>
    <dbReference type="NCBI Taxonomy" id="1588641"/>
    <lineage>
        <taxon>Bacteria</taxon>
        <taxon>Bacillati</taxon>
        <taxon>Actinomycetota</taxon>
        <taxon>Actinomycetes</taxon>
        <taxon>Micrococcales</taxon>
        <taxon>Microbacteriaceae</taxon>
        <taxon>Subtercola</taxon>
    </lineage>
</organism>
<dbReference type="Proteomes" id="UP000598775">
    <property type="component" value="Unassembled WGS sequence"/>
</dbReference>